<dbReference type="PROSITE" id="PS51257">
    <property type="entry name" value="PROKAR_LIPOPROTEIN"/>
    <property type="match status" value="1"/>
</dbReference>
<dbReference type="RefSeq" id="WP_101071647.1">
    <property type="nucleotide sequence ID" value="NZ_PISP01000001.1"/>
</dbReference>
<evidence type="ECO:0000256" key="4">
    <source>
        <dbReference type="ARBA" id="ARBA00023136"/>
    </source>
</evidence>
<evidence type="ECO:0000313" key="9">
    <source>
        <dbReference type="Proteomes" id="UP000233398"/>
    </source>
</evidence>
<evidence type="ECO:0000259" key="7">
    <source>
        <dbReference type="Pfam" id="PF07980"/>
    </source>
</evidence>
<accession>A0A2N0VJI3</accession>
<keyword evidence="5" id="KW-0998">Cell outer membrane</keyword>
<comment type="subcellular location">
    <subcellularLocation>
        <location evidence="1">Cell outer membrane</location>
    </subcellularLocation>
</comment>
<protein>
    <submittedName>
        <fullName evidence="8">RagB/SusD family nutrient uptake outer membrane protein</fullName>
    </submittedName>
</protein>
<evidence type="ECO:0000256" key="6">
    <source>
        <dbReference type="SAM" id="SignalP"/>
    </source>
</evidence>
<evidence type="ECO:0000256" key="3">
    <source>
        <dbReference type="ARBA" id="ARBA00022729"/>
    </source>
</evidence>
<organism evidence="8 9">
    <name type="scientific">Rhodohalobacter barkolensis</name>
    <dbReference type="NCBI Taxonomy" id="2053187"/>
    <lineage>
        <taxon>Bacteria</taxon>
        <taxon>Pseudomonadati</taxon>
        <taxon>Balneolota</taxon>
        <taxon>Balneolia</taxon>
        <taxon>Balneolales</taxon>
        <taxon>Balneolaceae</taxon>
        <taxon>Rhodohalobacter</taxon>
    </lineage>
</organism>
<evidence type="ECO:0000256" key="5">
    <source>
        <dbReference type="ARBA" id="ARBA00023237"/>
    </source>
</evidence>
<feature type="signal peptide" evidence="6">
    <location>
        <begin position="1"/>
        <end position="21"/>
    </location>
</feature>
<reference evidence="8 9" key="1">
    <citation type="submission" date="2017-11" db="EMBL/GenBank/DDBJ databases">
        <title>Rhodohalobacter 15182 sp. nov., isolated from a salt lake.</title>
        <authorList>
            <person name="Han S."/>
        </authorList>
    </citation>
    <scope>NUCLEOTIDE SEQUENCE [LARGE SCALE GENOMIC DNA]</scope>
    <source>
        <strain evidence="8 9">15182</strain>
    </source>
</reference>
<sequence>MLNNKFKILALILVALTVAFATSCVDDLNTSPIDDDVVTSTNVYDTPDDFRQVLAKLYAGFAATGQQGPAGNADIQGIDEGFSSYIRQLWVHQVISTDEAVVGWNDEGLPEFNFHDWGPSNDFVMAMYSRIFYEVALTNEFIRETQKRDESIIKEMEAEARFLRALSYWHALDLFGGNVPFTTEEDPIGAYMPEQTNAQDLFAYIESELLDIQDDLQAPGQNEYGRADQGAAWTLLSKLYLNAEVYIGEDRYDDALTYAERVINEGGYDLAENYENLFFADNDSNEGASEIIFPIRFDGENLQTFGGTNFIIHAAIGGSMSASSFGMDGGWAGHRVTPQFVDFFDDSDTFSGVQTENTGGFPEIYVPGGYQSSSGYGGDWSPAEAPALISENSDDVYSGQVYFAAAGSEFKFTPTPTWDDGDYGGSNGTLTNGGDNITVDQAGVYNITVDLNAMTYDLELATSEGRAMFYTDGQSLEIEELAEFTNGYAVTKWKNITSTGQPGKRTEFADTDFPMFRLADVYLMYAEATVRGASGGSASTAADYINELRERAYGNDSGNISAGDLNLDLILQERTRELYWEGHRRTDLRRFGLFTGDDYIWSWKGDVQEGAGTSSHFEIYPIPSSDINSNLNLTQNPGY</sequence>
<dbReference type="GO" id="GO:0009279">
    <property type="term" value="C:cell outer membrane"/>
    <property type="evidence" value="ECO:0007669"/>
    <property type="project" value="UniProtKB-SubCell"/>
</dbReference>
<name>A0A2N0VJI3_9BACT</name>
<evidence type="ECO:0000256" key="2">
    <source>
        <dbReference type="ARBA" id="ARBA00006275"/>
    </source>
</evidence>
<dbReference type="EMBL" id="PISP01000001">
    <property type="protein sequence ID" value="PKD44355.1"/>
    <property type="molecule type" value="Genomic_DNA"/>
</dbReference>
<keyword evidence="9" id="KW-1185">Reference proteome</keyword>
<dbReference type="Gene3D" id="1.25.40.390">
    <property type="match status" value="1"/>
</dbReference>
<dbReference type="SUPFAM" id="SSF48452">
    <property type="entry name" value="TPR-like"/>
    <property type="match status" value="1"/>
</dbReference>
<dbReference type="CDD" id="cd12967">
    <property type="entry name" value="CBM_SusE-F_like_u1"/>
    <property type="match status" value="1"/>
</dbReference>
<comment type="similarity">
    <text evidence="2">Belongs to the SusD family.</text>
</comment>
<feature type="chain" id="PRO_5014890292" evidence="6">
    <location>
        <begin position="22"/>
        <end position="639"/>
    </location>
</feature>
<dbReference type="InterPro" id="IPR012944">
    <property type="entry name" value="SusD_RagB_dom"/>
</dbReference>
<keyword evidence="4" id="KW-0472">Membrane</keyword>
<gene>
    <name evidence="8" type="ORF">CWD77_02485</name>
</gene>
<proteinExistence type="inferred from homology"/>
<evidence type="ECO:0000256" key="1">
    <source>
        <dbReference type="ARBA" id="ARBA00004442"/>
    </source>
</evidence>
<dbReference type="AlphaFoldDB" id="A0A2N0VJI3"/>
<dbReference type="Proteomes" id="UP000233398">
    <property type="component" value="Unassembled WGS sequence"/>
</dbReference>
<dbReference type="InterPro" id="IPR011990">
    <property type="entry name" value="TPR-like_helical_dom_sf"/>
</dbReference>
<evidence type="ECO:0000313" key="8">
    <source>
        <dbReference type="EMBL" id="PKD44355.1"/>
    </source>
</evidence>
<dbReference type="OrthoDB" id="5694214at2"/>
<keyword evidence="3 6" id="KW-0732">Signal</keyword>
<dbReference type="GO" id="GO:2001070">
    <property type="term" value="F:starch binding"/>
    <property type="evidence" value="ECO:0007669"/>
    <property type="project" value="InterPro"/>
</dbReference>
<dbReference type="Pfam" id="PF07980">
    <property type="entry name" value="SusD_RagB"/>
    <property type="match status" value="1"/>
</dbReference>
<dbReference type="Gene3D" id="2.60.40.3620">
    <property type="match status" value="1"/>
</dbReference>
<feature type="domain" description="RagB/SusD" evidence="7">
    <location>
        <begin position="290"/>
        <end position="639"/>
    </location>
</feature>
<comment type="caution">
    <text evidence="8">The sequence shown here is derived from an EMBL/GenBank/DDBJ whole genome shotgun (WGS) entry which is preliminary data.</text>
</comment>